<sequence length="705" mass="81097">MECYKIIEELSSCRFSTTFLVTKKGDFTNKKLILKKIECKDESHANRAYHELLQQKLHQETMEEKVATKSFFIMWDKSICSQEAVQEASIFICIIRNYFETSLAFVADSFHMIKKPMEEQTIINYLSEIVELLEPFHNENIAHRSIQLSNIFKYGAENKLLLVDFGISSFLINRKRFSTLKDGDLVWLAPELRFEQKDKAGVCWLKVDIWCLGSILMSFLLTSFMDTLKDMKAFVLKTKIDECLLNYFWDKLEQMYSGNLLSLAKRMLSQYTEERPTLIELKEYLSKMSCTEEPVLPDMREDFEPIENEDSFSDLLNYVSKYSEHSKCVIECLIKLNKLLVTTPDIEVPVDSQSFIWELLCQNLDNAQLLTEGLHLIEKLTSISNDHLQNIFSESTIDAILTIMECQLKETVFLTVIYSFLMIILTSESANNYFNTKGGMTTLLNRLPKDLTDDTTVSSAAMTLSNLIVNPSNAKAALEYGIIKILYENLQFHFNYQGAVAELLAVFIPLATYESAIFQFNQCQLLTLFVNIMNTYCSNDAIVKNCCIILRDVLNSISIYDDGILELTETRAVSAMVGVLYSNTESIDVVIECCTTLAALCNMSKDCTYMFLSEKLEDQGKPIYGLQVLMNIYDIHKNSPSSVIAAIFSLLYAFSEYDEACKDLISYEYEPMLKYCTAYFNYNERISFYGQQILKRLNKIEDILK</sequence>
<dbReference type="EMBL" id="KQ418240">
    <property type="protein sequence ID" value="KOF88138.1"/>
    <property type="molecule type" value="Genomic_DNA"/>
</dbReference>
<evidence type="ECO:0000313" key="3">
    <source>
        <dbReference type="EMBL" id="KOF88138.1"/>
    </source>
</evidence>
<dbReference type="InterPro" id="IPR011009">
    <property type="entry name" value="Kinase-like_dom_sf"/>
</dbReference>
<dbReference type="OMA" id="CECNIPY"/>
<evidence type="ECO:0000259" key="2">
    <source>
        <dbReference type="PROSITE" id="PS50011"/>
    </source>
</evidence>
<dbReference type="PANTHER" id="PTHR44305:SF24">
    <property type="entry name" value="TYROSINE-PROTEIN KINASE C03B1.5-RELATED"/>
    <property type="match status" value="1"/>
</dbReference>
<dbReference type="GO" id="GO:0004672">
    <property type="term" value="F:protein kinase activity"/>
    <property type="evidence" value="ECO:0007669"/>
    <property type="project" value="InterPro"/>
</dbReference>
<dbReference type="PROSITE" id="PS50011">
    <property type="entry name" value="PROTEIN_KINASE_DOM"/>
    <property type="match status" value="1"/>
</dbReference>
<dbReference type="InterPro" id="IPR000719">
    <property type="entry name" value="Prot_kinase_dom"/>
</dbReference>
<dbReference type="GO" id="GO:0005524">
    <property type="term" value="F:ATP binding"/>
    <property type="evidence" value="ECO:0007669"/>
    <property type="project" value="InterPro"/>
</dbReference>
<dbReference type="InterPro" id="IPR000225">
    <property type="entry name" value="Armadillo"/>
</dbReference>
<dbReference type="KEGG" id="obi:106870894"/>
<proteinExistence type="predicted"/>
<dbReference type="Pfam" id="PF00069">
    <property type="entry name" value="Pkinase"/>
    <property type="match status" value="1"/>
</dbReference>
<dbReference type="InterPro" id="IPR016024">
    <property type="entry name" value="ARM-type_fold"/>
</dbReference>
<dbReference type="SMART" id="SM00220">
    <property type="entry name" value="S_TKc"/>
    <property type="match status" value="1"/>
</dbReference>
<dbReference type="Gene3D" id="1.10.510.10">
    <property type="entry name" value="Transferase(Phosphotransferase) domain 1"/>
    <property type="match status" value="1"/>
</dbReference>
<organism evidence="3">
    <name type="scientific">Octopus bimaculoides</name>
    <name type="common">California two-spotted octopus</name>
    <dbReference type="NCBI Taxonomy" id="37653"/>
    <lineage>
        <taxon>Eukaryota</taxon>
        <taxon>Metazoa</taxon>
        <taxon>Spiralia</taxon>
        <taxon>Lophotrochozoa</taxon>
        <taxon>Mollusca</taxon>
        <taxon>Cephalopoda</taxon>
        <taxon>Coleoidea</taxon>
        <taxon>Octopodiformes</taxon>
        <taxon>Octopoda</taxon>
        <taxon>Incirrata</taxon>
        <taxon>Octopodidae</taxon>
        <taxon>Octopus</taxon>
    </lineage>
</organism>
<gene>
    <name evidence="3" type="ORF">OCBIM_22015402mg</name>
</gene>
<dbReference type="SUPFAM" id="SSF56112">
    <property type="entry name" value="Protein kinase-like (PK-like)"/>
    <property type="match status" value="1"/>
</dbReference>
<dbReference type="Gene3D" id="3.30.200.20">
    <property type="entry name" value="Phosphorylase Kinase, domain 1"/>
    <property type="match status" value="1"/>
</dbReference>
<name>A0A0L8HFW9_OCTBM</name>
<feature type="domain" description="Protein kinase" evidence="2">
    <location>
        <begin position="4"/>
        <end position="296"/>
    </location>
</feature>
<dbReference type="OrthoDB" id="248923at2759"/>
<dbReference type="InterPro" id="IPR011989">
    <property type="entry name" value="ARM-like"/>
</dbReference>
<protein>
    <recommendedName>
        <fullName evidence="2">Protein kinase domain-containing protein</fullName>
    </recommendedName>
</protein>
<dbReference type="PANTHER" id="PTHR44305">
    <property type="entry name" value="SI:DKEY-192D15.2-RELATED"/>
    <property type="match status" value="1"/>
</dbReference>
<evidence type="ECO:0000256" key="1">
    <source>
        <dbReference type="PROSITE-ProRule" id="PRU00259"/>
    </source>
</evidence>
<feature type="repeat" description="ARM" evidence="1">
    <location>
        <begin position="438"/>
        <end position="482"/>
    </location>
</feature>
<dbReference type="SUPFAM" id="SSF48371">
    <property type="entry name" value="ARM repeat"/>
    <property type="match status" value="1"/>
</dbReference>
<dbReference type="Gene3D" id="1.25.10.10">
    <property type="entry name" value="Leucine-rich Repeat Variant"/>
    <property type="match status" value="1"/>
</dbReference>
<dbReference type="AlphaFoldDB" id="A0A0L8HFW9"/>
<dbReference type="InterPro" id="IPR053083">
    <property type="entry name" value="TF_kinase-domain_protein"/>
</dbReference>
<dbReference type="PROSITE" id="PS50176">
    <property type="entry name" value="ARM_REPEAT"/>
    <property type="match status" value="1"/>
</dbReference>
<reference evidence="3" key="1">
    <citation type="submission" date="2015-07" db="EMBL/GenBank/DDBJ databases">
        <title>MeaNS - Measles Nucleotide Surveillance Program.</title>
        <authorList>
            <person name="Tran T."/>
            <person name="Druce J."/>
        </authorList>
    </citation>
    <scope>NUCLEOTIDE SEQUENCE</scope>
    <source>
        <strain evidence="3">UCB-OBI-ISO-001</strain>
        <tissue evidence="3">Gonad</tissue>
    </source>
</reference>
<accession>A0A0L8HFW9</accession>